<keyword evidence="9" id="KW-0547">Nucleotide-binding</keyword>
<evidence type="ECO:0000256" key="6">
    <source>
        <dbReference type="SAM" id="Phobius"/>
    </source>
</evidence>
<evidence type="ECO:0000256" key="3">
    <source>
        <dbReference type="ARBA" id="ARBA00022692"/>
    </source>
</evidence>
<evidence type="ECO:0000256" key="4">
    <source>
        <dbReference type="ARBA" id="ARBA00022989"/>
    </source>
</evidence>
<dbReference type="PANTHER" id="PTHR30572">
    <property type="entry name" value="MEMBRANE COMPONENT OF TRANSPORTER-RELATED"/>
    <property type="match status" value="1"/>
</dbReference>
<dbReference type="GO" id="GO:0005886">
    <property type="term" value="C:plasma membrane"/>
    <property type="evidence" value="ECO:0007669"/>
    <property type="project" value="UniProtKB-SubCell"/>
</dbReference>
<dbReference type="PANTHER" id="PTHR30572:SF18">
    <property type="entry name" value="ABC-TYPE MACROLIDE FAMILY EXPORT SYSTEM PERMEASE COMPONENT 2"/>
    <property type="match status" value="1"/>
</dbReference>
<dbReference type="OrthoDB" id="8735006at2"/>
<dbReference type="KEGG" id="maga:Mag101_13750"/>
<gene>
    <name evidence="9" type="ORF">Mag101_13750</name>
</gene>
<dbReference type="Proteomes" id="UP000188219">
    <property type="component" value="Chromosome"/>
</dbReference>
<evidence type="ECO:0000256" key="2">
    <source>
        <dbReference type="ARBA" id="ARBA00022475"/>
    </source>
</evidence>
<keyword evidence="10" id="KW-1185">Reference proteome</keyword>
<dbReference type="InterPro" id="IPR025857">
    <property type="entry name" value="MacB_PCD"/>
</dbReference>
<dbReference type="InterPro" id="IPR050250">
    <property type="entry name" value="Macrolide_Exporter_MacB"/>
</dbReference>
<evidence type="ECO:0000313" key="10">
    <source>
        <dbReference type="Proteomes" id="UP000188219"/>
    </source>
</evidence>
<feature type="transmembrane region" description="Helical" evidence="6">
    <location>
        <begin position="371"/>
        <end position="394"/>
    </location>
</feature>
<feature type="domain" description="ABC3 transporter permease C-terminal" evidence="7">
    <location>
        <begin position="322"/>
        <end position="436"/>
    </location>
</feature>
<feature type="transmembrane region" description="Helical" evidence="6">
    <location>
        <begin position="21"/>
        <end position="43"/>
    </location>
</feature>
<evidence type="ECO:0000259" key="8">
    <source>
        <dbReference type="Pfam" id="PF12704"/>
    </source>
</evidence>
<keyword evidence="3 6" id="KW-0812">Transmembrane</keyword>
<sequence length="443" mass="49127">MIGYYISLAMRSLRGTPILSALMIAAIAVGVGASMTVLTVNYMTSKNPLEHKDNVLYSVQLDSWDPNEAYNRGGRGNQMPWQLTYQDAVALLRSDIPARQVAMHRFGFTVTTEDTQVRPFVANARVTTRDFFGLFDVPFQYGGTWEKSADETPTLSVVLSSATNTKIFGEKNSVGEIIQLNGEPFTVIGVLEEWNPSPKVHDLNNGAFNDSEEIYIPFGLHRKFEIHSWGNNNGWNSGGNDGVTGYEAHLQSESVWIQYWVELESAAQKRDYEEFISNYIRQQKEQGRFQRPLKFALSQPSEWLVLNEVLDQDSRVLAWCALAFLLVCVVNAVALLLAKFLRKAPEAGVRRALGAGRGSIFTQHLIESSCIGLLGGLAGIVLTLVGLAGVRLLTDDGFDRVAQMDWAMVFSAIALAVFASLLAGLYPAWRISRTNPSVYLKTQ</sequence>
<evidence type="ECO:0000256" key="1">
    <source>
        <dbReference type="ARBA" id="ARBA00004651"/>
    </source>
</evidence>
<protein>
    <submittedName>
        <fullName evidence="9">ABC transporter ATP-binding protein</fullName>
    </submittedName>
</protein>
<comment type="subcellular location">
    <subcellularLocation>
        <location evidence="1">Cell membrane</location>
        <topology evidence="1">Multi-pass membrane protein</topology>
    </subcellularLocation>
</comment>
<proteinExistence type="predicted"/>
<accession>A0A1Q2M8G1</accession>
<dbReference type="STRING" id="260552.Mag101_13750"/>
<dbReference type="GO" id="GO:0022857">
    <property type="term" value="F:transmembrane transporter activity"/>
    <property type="evidence" value="ECO:0007669"/>
    <property type="project" value="TreeGrafter"/>
</dbReference>
<dbReference type="EMBL" id="CP019650">
    <property type="protein sequence ID" value="AQQ68577.1"/>
    <property type="molecule type" value="Genomic_DNA"/>
</dbReference>
<keyword evidence="2" id="KW-1003">Cell membrane</keyword>
<dbReference type="Pfam" id="PF02687">
    <property type="entry name" value="FtsX"/>
    <property type="match status" value="1"/>
</dbReference>
<feature type="domain" description="MacB-like periplasmic core" evidence="8">
    <location>
        <begin position="20"/>
        <end position="225"/>
    </location>
</feature>
<dbReference type="InterPro" id="IPR003838">
    <property type="entry name" value="ABC3_permease_C"/>
</dbReference>
<dbReference type="Pfam" id="PF12704">
    <property type="entry name" value="MacB_PCD"/>
    <property type="match status" value="1"/>
</dbReference>
<evidence type="ECO:0000313" key="9">
    <source>
        <dbReference type="EMBL" id="AQQ68577.1"/>
    </source>
</evidence>
<evidence type="ECO:0000259" key="7">
    <source>
        <dbReference type="Pfam" id="PF02687"/>
    </source>
</evidence>
<keyword evidence="4 6" id="KW-1133">Transmembrane helix</keyword>
<dbReference type="GO" id="GO:0005524">
    <property type="term" value="F:ATP binding"/>
    <property type="evidence" value="ECO:0007669"/>
    <property type="project" value="UniProtKB-KW"/>
</dbReference>
<organism evidence="9 10">
    <name type="scientific">Microbulbifer agarilyticus</name>
    <dbReference type="NCBI Taxonomy" id="260552"/>
    <lineage>
        <taxon>Bacteria</taxon>
        <taxon>Pseudomonadati</taxon>
        <taxon>Pseudomonadota</taxon>
        <taxon>Gammaproteobacteria</taxon>
        <taxon>Cellvibrionales</taxon>
        <taxon>Microbulbiferaceae</taxon>
        <taxon>Microbulbifer</taxon>
    </lineage>
</organism>
<feature type="transmembrane region" description="Helical" evidence="6">
    <location>
        <begin position="316"/>
        <end position="341"/>
    </location>
</feature>
<feature type="transmembrane region" description="Helical" evidence="6">
    <location>
        <begin position="406"/>
        <end position="429"/>
    </location>
</feature>
<evidence type="ECO:0000256" key="5">
    <source>
        <dbReference type="ARBA" id="ARBA00023136"/>
    </source>
</evidence>
<name>A0A1Q2M8G1_9GAMM</name>
<dbReference type="AlphaFoldDB" id="A0A1Q2M8G1"/>
<reference evidence="9" key="1">
    <citation type="submission" date="2017-02" db="EMBL/GenBank/DDBJ databases">
        <title>Genome of Microbulbifer agarilyticus GP101.</title>
        <authorList>
            <person name="Jung J."/>
            <person name="Bae S.S."/>
            <person name="Baek K."/>
        </authorList>
    </citation>
    <scope>NUCLEOTIDE SEQUENCE [LARGE SCALE GENOMIC DNA]</scope>
    <source>
        <strain evidence="9">GP101</strain>
    </source>
</reference>
<dbReference type="eggNOG" id="COG0577">
    <property type="taxonomic scope" value="Bacteria"/>
</dbReference>
<dbReference type="RefSeq" id="WP_077406131.1">
    <property type="nucleotide sequence ID" value="NZ_CP019650.1"/>
</dbReference>
<keyword evidence="5 6" id="KW-0472">Membrane</keyword>
<keyword evidence="9" id="KW-0067">ATP-binding</keyword>